<evidence type="ECO:0000313" key="4">
    <source>
        <dbReference type="EMBL" id="MCU7378625.1"/>
    </source>
</evidence>
<dbReference type="RefSeq" id="WP_253019995.1">
    <property type="nucleotide sequence ID" value="NZ_JAOSHN010000003.1"/>
</dbReference>
<name>A0A9J6QN82_9FIRM</name>
<sequence>MDIAKALAEFVDQVEFDQLPEDVKEKSKTCFMNSIGIGISGYELGPAGHAKHVAKEFDSKESGRRATLFMDGAKLSMPGAVAANTVLFHSRAQEDTLGGTHNGTMIVPVVLAVAENFPCTGKEILAATLAGYEVTAVLERKMAKLSTPKGFRPSAIYVTFGVAAAAAKLLKLSKEQIADAIRITASLVGGIQESFAAGTTEWFYQNGCAARNGLTAALLARDGVTGAESAFDGYKGFMNVFAGENDYELVREGIENLGKEYRIRNVTFKFNPCCAIAQTPFIVSCELADEKKIDHEQIESIHYHMNPFDSNYPGTKGKGPFVSDTQTTMSCAFNIANAIVNRTCTKKGQQVFDDERILNLVDRTTVVDDDHYPILCGKVVIKMKDGTVYEKEMMITEEYYQLSWEENAKLMIKVHDEVGLDPNKTKKLLDLVYTIETAENADALIEEMSRP</sequence>
<dbReference type="Pfam" id="PF19305">
    <property type="entry name" value="MmgE_PrpD_C"/>
    <property type="match status" value="1"/>
</dbReference>
<protein>
    <submittedName>
        <fullName evidence="4">MmgE/PrpD family protein</fullName>
    </submittedName>
</protein>
<evidence type="ECO:0000256" key="1">
    <source>
        <dbReference type="ARBA" id="ARBA00006174"/>
    </source>
</evidence>
<feature type="domain" description="MmgE/PrpD N-terminal" evidence="2">
    <location>
        <begin position="6"/>
        <end position="248"/>
    </location>
</feature>
<dbReference type="EMBL" id="JAOSHN010000003">
    <property type="protein sequence ID" value="MCU7378625.1"/>
    <property type="molecule type" value="Genomic_DNA"/>
</dbReference>
<dbReference type="GO" id="GO:0016829">
    <property type="term" value="F:lyase activity"/>
    <property type="evidence" value="ECO:0007669"/>
    <property type="project" value="InterPro"/>
</dbReference>
<dbReference type="PANTHER" id="PTHR16943">
    <property type="entry name" value="2-METHYLCITRATE DEHYDRATASE-RELATED"/>
    <property type="match status" value="1"/>
</dbReference>
<dbReference type="SUPFAM" id="SSF103378">
    <property type="entry name" value="2-methylcitrate dehydratase PrpD"/>
    <property type="match status" value="1"/>
</dbReference>
<dbReference type="InterPro" id="IPR042183">
    <property type="entry name" value="MmgE/PrpD_sf_1"/>
</dbReference>
<accession>A0A9J6QN82</accession>
<comment type="caution">
    <text evidence="4">The sequence shown here is derived from an EMBL/GenBank/DDBJ whole genome shotgun (WGS) entry which is preliminary data.</text>
</comment>
<dbReference type="Proteomes" id="UP001065549">
    <property type="component" value="Unassembled WGS sequence"/>
</dbReference>
<evidence type="ECO:0000259" key="3">
    <source>
        <dbReference type="Pfam" id="PF19305"/>
    </source>
</evidence>
<evidence type="ECO:0000313" key="5">
    <source>
        <dbReference type="Proteomes" id="UP001065549"/>
    </source>
</evidence>
<reference evidence="4" key="1">
    <citation type="submission" date="2022-09" db="EMBL/GenBank/DDBJ databases">
        <title>Culturomic study of gut microbiota in children with autism spectrum disorder.</title>
        <authorList>
            <person name="Efimov B.A."/>
            <person name="Chaplin A.V."/>
            <person name="Sokolova S.R."/>
            <person name="Pikina A.P."/>
            <person name="Korzhanova M."/>
            <person name="Belova V."/>
            <person name="Korostin D."/>
        </authorList>
    </citation>
    <scope>NUCLEOTIDE SEQUENCE</scope>
    <source>
        <strain evidence="4">ASD5510</strain>
    </source>
</reference>
<evidence type="ECO:0000259" key="2">
    <source>
        <dbReference type="Pfam" id="PF03972"/>
    </source>
</evidence>
<keyword evidence="5" id="KW-1185">Reference proteome</keyword>
<dbReference type="Pfam" id="PF03972">
    <property type="entry name" value="MmgE_PrpD_N"/>
    <property type="match status" value="1"/>
</dbReference>
<proteinExistence type="inferred from homology"/>
<dbReference type="InterPro" id="IPR045337">
    <property type="entry name" value="MmgE_PrpD_C"/>
</dbReference>
<dbReference type="InterPro" id="IPR005656">
    <property type="entry name" value="MmgE_PrpD"/>
</dbReference>
<feature type="domain" description="MmgE/PrpD C-terminal" evidence="3">
    <location>
        <begin position="272"/>
        <end position="391"/>
    </location>
</feature>
<dbReference type="Gene3D" id="1.10.4100.10">
    <property type="entry name" value="2-methylcitrate dehydratase PrpD"/>
    <property type="match status" value="1"/>
</dbReference>
<dbReference type="InterPro" id="IPR036148">
    <property type="entry name" value="MmgE/PrpD_sf"/>
</dbReference>
<dbReference type="AlphaFoldDB" id="A0A9J6QN82"/>
<dbReference type="InterPro" id="IPR045336">
    <property type="entry name" value="MmgE_PrpD_N"/>
</dbReference>
<organism evidence="4 5">
    <name type="scientific">Hominibacterium faecale</name>
    <dbReference type="NCBI Taxonomy" id="2839743"/>
    <lineage>
        <taxon>Bacteria</taxon>
        <taxon>Bacillati</taxon>
        <taxon>Bacillota</taxon>
        <taxon>Clostridia</taxon>
        <taxon>Peptostreptococcales</taxon>
        <taxon>Anaerovoracaceae</taxon>
        <taxon>Hominibacterium</taxon>
    </lineage>
</organism>
<dbReference type="PANTHER" id="PTHR16943:SF8">
    <property type="entry name" value="2-METHYLCITRATE DEHYDRATASE"/>
    <property type="match status" value="1"/>
</dbReference>
<comment type="similarity">
    <text evidence="1">Belongs to the PrpD family.</text>
</comment>
<gene>
    <name evidence="4" type="ORF">OBO34_09690</name>
</gene>